<dbReference type="EMBL" id="JAWQEG010009134">
    <property type="protein sequence ID" value="KAK3849108.1"/>
    <property type="molecule type" value="Genomic_DNA"/>
</dbReference>
<evidence type="ECO:0000256" key="1">
    <source>
        <dbReference type="SAM" id="MobiDB-lite"/>
    </source>
</evidence>
<keyword evidence="3" id="KW-1185">Reference proteome</keyword>
<accession>A0AAE1BES4</accession>
<proteinExistence type="predicted"/>
<name>A0AAE1BES4_PETCI</name>
<feature type="non-terminal residue" evidence="2">
    <location>
        <position position="1"/>
    </location>
</feature>
<feature type="compositionally biased region" description="Basic residues" evidence="1">
    <location>
        <begin position="105"/>
        <end position="122"/>
    </location>
</feature>
<organism evidence="2 3">
    <name type="scientific">Petrolisthes cinctipes</name>
    <name type="common">Flat porcelain crab</name>
    <dbReference type="NCBI Taxonomy" id="88211"/>
    <lineage>
        <taxon>Eukaryota</taxon>
        <taxon>Metazoa</taxon>
        <taxon>Ecdysozoa</taxon>
        <taxon>Arthropoda</taxon>
        <taxon>Crustacea</taxon>
        <taxon>Multicrustacea</taxon>
        <taxon>Malacostraca</taxon>
        <taxon>Eumalacostraca</taxon>
        <taxon>Eucarida</taxon>
        <taxon>Decapoda</taxon>
        <taxon>Pleocyemata</taxon>
        <taxon>Anomura</taxon>
        <taxon>Galatheoidea</taxon>
        <taxon>Porcellanidae</taxon>
        <taxon>Petrolisthes</taxon>
    </lineage>
</organism>
<sequence>MRRDKLIGLLSGMSAECLCCGCGEYGGPVVREYYEGGCCVTDILGGLSLVSGISQGRVRLFRREEQERREGGSEREEEREAGKREEERRRRKGRKGGKQEEKGKVGGKIRKGREKKRRKKGG</sequence>
<dbReference type="AlphaFoldDB" id="A0AAE1BES4"/>
<comment type="caution">
    <text evidence="2">The sequence shown here is derived from an EMBL/GenBank/DDBJ whole genome shotgun (WGS) entry which is preliminary data.</text>
</comment>
<feature type="region of interest" description="Disordered" evidence="1">
    <location>
        <begin position="61"/>
        <end position="122"/>
    </location>
</feature>
<dbReference type="Proteomes" id="UP001286313">
    <property type="component" value="Unassembled WGS sequence"/>
</dbReference>
<feature type="compositionally biased region" description="Basic and acidic residues" evidence="1">
    <location>
        <begin position="61"/>
        <end position="88"/>
    </location>
</feature>
<protein>
    <submittedName>
        <fullName evidence="2">Uncharacterized protein</fullName>
    </submittedName>
</protein>
<evidence type="ECO:0000313" key="2">
    <source>
        <dbReference type="EMBL" id="KAK3849108.1"/>
    </source>
</evidence>
<gene>
    <name evidence="2" type="ORF">Pcinc_044123</name>
</gene>
<evidence type="ECO:0000313" key="3">
    <source>
        <dbReference type="Proteomes" id="UP001286313"/>
    </source>
</evidence>
<reference evidence="2" key="1">
    <citation type="submission" date="2023-10" db="EMBL/GenBank/DDBJ databases">
        <title>Genome assemblies of two species of porcelain crab, Petrolisthes cinctipes and Petrolisthes manimaculis (Anomura: Porcellanidae).</title>
        <authorList>
            <person name="Angst P."/>
        </authorList>
    </citation>
    <scope>NUCLEOTIDE SEQUENCE</scope>
    <source>
        <strain evidence="2">PB745_01</strain>
        <tissue evidence="2">Gill</tissue>
    </source>
</reference>